<evidence type="ECO:0000256" key="5">
    <source>
        <dbReference type="ARBA" id="ARBA00023125"/>
    </source>
</evidence>
<dbReference type="InterPro" id="IPR029494">
    <property type="entry name" value="DarT"/>
</dbReference>
<evidence type="ECO:0000313" key="10">
    <source>
        <dbReference type="Proteomes" id="UP000236162"/>
    </source>
</evidence>
<dbReference type="Proteomes" id="UP000236162">
    <property type="component" value="Unassembled WGS sequence"/>
</dbReference>
<accession>A0AAD0TP61</accession>
<dbReference type="PROSITE" id="PS52018">
    <property type="entry name" value="DART"/>
    <property type="match status" value="1"/>
</dbReference>
<comment type="similarity">
    <text evidence="6">Belongs to the DarT ADP-ribosyltransferase family.</text>
</comment>
<evidence type="ECO:0000313" key="11">
    <source>
        <dbReference type="Proteomes" id="UP000277896"/>
    </source>
</evidence>
<protein>
    <submittedName>
        <fullName evidence="8">DUF4433 domain-containing protein</fullName>
    </submittedName>
</protein>
<keyword evidence="1 6" id="KW-1277">Toxin-antitoxin system</keyword>
<dbReference type="RefSeq" id="WP_021732345.1">
    <property type="nucleotide sequence ID" value="NZ_AVAI01000144.1"/>
</dbReference>
<keyword evidence="3" id="KW-0808">Transferase</keyword>
<keyword evidence="2" id="KW-0328">Glycosyltransferase</keyword>
<name>A0AAD0TP61_9LACO</name>
<gene>
    <name evidence="8" type="ORF">LP667_05150</name>
    <name evidence="9" type="ORF">LPPLD21_02677</name>
</gene>
<evidence type="ECO:0000256" key="3">
    <source>
        <dbReference type="ARBA" id="ARBA00022679"/>
    </source>
</evidence>
<dbReference type="EMBL" id="CP032744">
    <property type="protein sequence ID" value="AYJ38252.1"/>
    <property type="molecule type" value="Genomic_DNA"/>
</dbReference>
<feature type="domain" description="DarT" evidence="7">
    <location>
        <begin position="29"/>
        <end position="236"/>
    </location>
</feature>
<evidence type="ECO:0000256" key="6">
    <source>
        <dbReference type="PROSITE-ProRule" id="PRU01362"/>
    </source>
</evidence>
<evidence type="ECO:0000256" key="1">
    <source>
        <dbReference type="ARBA" id="ARBA00022649"/>
    </source>
</evidence>
<dbReference type="Proteomes" id="UP000277896">
    <property type="component" value="Chromosome"/>
</dbReference>
<dbReference type="Pfam" id="PF14487">
    <property type="entry name" value="DarT"/>
    <property type="match status" value="1"/>
</dbReference>
<dbReference type="EMBL" id="BDOR01000021">
    <property type="protein sequence ID" value="GBF03122.1"/>
    <property type="molecule type" value="Genomic_DNA"/>
</dbReference>
<evidence type="ECO:0000313" key="9">
    <source>
        <dbReference type="EMBL" id="GBF03122.1"/>
    </source>
</evidence>
<dbReference type="GO" id="GO:0003677">
    <property type="term" value="F:DNA binding"/>
    <property type="evidence" value="ECO:0007669"/>
    <property type="project" value="UniProtKB-UniRule"/>
</dbReference>
<sequence>MLYQDTVDRLLSGKIDIGLNPTKRKYWPRFAFHFTDIDNAIDILNQGFLVSREYAKKYGVMRNDNASNVVISQTNENVKSMVRLYFRPRTPTQYYNEGFQTSYRCNQSDLQANCPVPVFFLFDLVSLLKCPDVQFSDRSLASSGTSLMRTPTEFSRLPFDKIYHDSGMAGLDSLQRRKITQHKHAEIVVPQKLDLSLLKLIYVRSIAEKTTLLEKLHADCNFRYDSLIQVGDESTFYMDRNFIQSVNMNTRYLHIKSNVKDPYPKEWGRETKFAINPDSENRYLNVVVNISLPSGRMVSWPGSDHRAVLHNKMDFRWPNPLNNYQVEVLIDGHVAYYNHFEQIDDAPF</sequence>
<dbReference type="AlphaFoldDB" id="A0AAD0TP61"/>
<evidence type="ECO:0000259" key="7">
    <source>
        <dbReference type="PROSITE" id="PS52018"/>
    </source>
</evidence>
<evidence type="ECO:0000313" key="8">
    <source>
        <dbReference type="EMBL" id="AYJ38252.1"/>
    </source>
</evidence>
<organism evidence="8 11">
    <name type="scientific">Lactiplantibacillus paraplantarum</name>
    <dbReference type="NCBI Taxonomy" id="60520"/>
    <lineage>
        <taxon>Bacteria</taxon>
        <taxon>Bacillati</taxon>
        <taxon>Bacillota</taxon>
        <taxon>Bacilli</taxon>
        <taxon>Lactobacillales</taxon>
        <taxon>Lactobacillaceae</taxon>
        <taxon>Lactiplantibacillus</taxon>
    </lineage>
</organism>
<keyword evidence="10" id="KW-1185">Reference proteome</keyword>
<reference evidence="9 10" key="1">
    <citation type="submission" date="2017-04" db="EMBL/GenBank/DDBJ databases">
        <title>In vitro and in silico characterization of Lactobacillus paraplantarum D2-1, a starter culture for soymilk fermentation.</title>
        <authorList>
            <person name="Endo A."/>
            <person name="Sasaki F."/>
            <person name="Maeno S."/>
            <person name="Kanesaki Y."/>
            <person name="Kubota E."/>
            <person name="Torres G.A."/>
            <person name="Tomita S."/>
            <person name="Nakagawa J."/>
        </authorList>
    </citation>
    <scope>NUCLEOTIDE SEQUENCE [LARGE SCALE GENOMIC DNA]</scope>
    <source>
        <strain evidence="9 10">D2-1</strain>
    </source>
</reference>
<dbReference type="GO" id="GO:0016757">
    <property type="term" value="F:glycosyltransferase activity"/>
    <property type="evidence" value="ECO:0007669"/>
    <property type="project" value="UniProtKB-KW"/>
</dbReference>
<dbReference type="GO" id="GO:0016779">
    <property type="term" value="F:nucleotidyltransferase activity"/>
    <property type="evidence" value="ECO:0007669"/>
    <property type="project" value="UniProtKB-KW"/>
</dbReference>
<keyword evidence="5 6" id="KW-0238">DNA-binding</keyword>
<proteinExistence type="inferred from homology"/>
<evidence type="ECO:0000256" key="4">
    <source>
        <dbReference type="ARBA" id="ARBA00022695"/>
    </source>
</evidence>
<evidence type="ECO:0000256" key="2">
    <source>
        <dbReference type="ARBA" id="ARBA00022676"/>
    </source>
</evidence>
<keyword evidence="4" id="KW-0548">Nucleotidyltransferase</keyword>
<reference evidence="8 11" key="2">
    <citation type="submission" date="2018-10" db="EMBL/GenBank/DDBJ databases">
        <title>Genome seuquencing of Lactobacillus species.</title>
        <authorList>
            <person name="Baek C."/>
            <person name="Yi H."/>
        </authorList>
    </citation>
    <scope>NUCLEOTIDE SEQUENCE [LARGE SCALE GENOMIC DNA]</scope>
    <source>
        <strain evidence="8 11">DSM 10667</strain>
    </source>
</reference>
<comment type="caution">
    <text evidence="6">Lacks conserved residue(s) required for the propagation of feature annotation.</text>
</comment>